<evidence type="ECO:0000256" key="3">
    <source>
        <dbReference type="ARBA" id="ARBA00022573"/>
    </source>
</evidence>
<accession>A7NH20</accession>
<evidence type="ECO:0000256" key="1">
    <source>
        <dbReference type="ARBA" id="ARBA00004953"/>
    </source>
</evidence>
<evidence type="ECO:0000313" key="6">
    <source>
        <dbReference type="EMBL" id="ABU56767.1"/>
    </source>
</evidence>
<organism evidence="6 7">
    <name type="scientific">Roseiflexus castenholzii (strain DSM 13941 / HLO8)</name>
    <dbReference type="NCBI Taxonomy" id="383372"/>
    <lineage>
        <taxon>Bacteria</taxon>
        <taxon>Bacillati</taxon>
        <taxon>Chloroflexota</taxon>
        <taxon>Chloroflexia</taxon>
        <taxon>Chloroflexales</taxon>
        <taxon>Roseiflexineae</taxon>
        <taxon>Roseiflexaceae</taxon>
        <taxon>Roseiflexus</taxon>
    </lineage>
</organism>
<keyword evidence="7" id="KW-1185">Reference proteome</keyword>
<protein>
    <submittedName>
        <fullName evidence="6">Precorrin-8X methylmutase CbiC/CobH</fullName>
    </submittedName>
</protein>
<dbReference type="STRING" id="383372.Rcas_0642"/>
<dbReference type="PANTHER" id="PTHR43588">
    <property type="entry name" value="COBALT-PRECORRIN-8 METHYLMUTASE"/>
    <property type="match status" value="1"/>
</dbReference>
<gene>
    <name evidence="6" type="ordered locus">Rcas_0642</name>
</gene>
<dbReference type="UniPathway" id="UPA00148"/>
<comment type="pathway">
    <text evidence="1">Cofactor biosynthesis; adenosylcobalamin biosynthesis.</text>
</comment>
<keyword evidence="4" id="KW-0413">Isomerase</keyword>
<evidence type="ECO:0000313" key="7">
    <source>
        <dbReference type="Proteomes" id="UP000000263"/>
    </source>
</evidence>
<dbReference type="EMBL" id="CP000804">
    <property type="protein sequence ID" value="ABU56767.1"/>
    <property type="molecule type" value="Genomic_DNA"/>
</dbReference>
<dbReference type="Gene3D" id="3.40.50.10230">
    <property type="entry name" value="Cobalamin biosynthesis CobH/CbiC, precorrin-8X methylmutase"/>
    <property type="match status" value="1"/>
</dbReference>
<dbReference type="SUPFAM" id="SSF63965">
    <property type="entry name" value="Precorrin-8X methylmutase CbiC/CobH"/>
    <property type="match status" value="1"/>
</dbReference>
<dbReference type="PANTHER" id="PTHR43588:SF1">
    <property type="entry name" value="COBALT-PRECORRIN-8 METHYLMUTASE"/>
    <property type="match status" value="1"/>
</dbReference>
<evidence type="ECO:0000256" key="4">
    <source>
        <dbReference type="ARBA" id="ARBA00023235"/>
    </source>
</evidence>
<evidence type="ECO:0000259" key="5">
    <source>
        <dbReference type="Pfam" id="PF02570"/>
    </source>
</evidence>
<dbReference type="GO" id="GO:0016993">
    <property type="term" value="F:precorrin-8X methylmutase activity"/>
    <property type="evidence" value="ECO:0007669"/>
    <property type="project" value="InterPro"/>
</dbReference>
<reference evidence="6 7" key="1">
    <citation type="submission" date="2007-08" db="EMBL/GenBank/DDBJ databases">
        <title>Complete sequence of Roseiflexus castenholzii DSM 13941.</title>
        <authorList>
            <consortium name="US DOE Joint Genome Institute"/>
            <person name="Copeland A."/>
            <person name="Lucas S."/>
            <person name="Lapidus A."/>
            <person name="Barry K."/>
            <person name="Glavina del Rio T."/>
            <person name="Dalin E."/>
            <person name="Tice H."/>
            <person name="Pitluck S."/>
            <person name="Thompson L.S."/>
            <person name="Brettin T."/>
            <person name="Bruce D."/>
            <person name="Detter J.C."/>
            <person name="Han C."/>
            <person name="Tapia R."/>
            <person name="Schmutz J."/>
            <person name="Larimer F."/>
            <person name="Land M."/>
            <person name="Hauser L."/>
            <person name="Kyrpides N."/>
            <person name="Mikhailova N."/>
            <person name="Bryant D.A."/>
            <person name="Hanada S."/>
            <person name="Tsukatani Y."/>
            <person name="Richardson P."/>
        </authorList>
    </citation>
    <scope>NUCLEOTIDE SEQUENCE [LARGE SCALE GENOMIC DNA]</scope>
    <source>
        <strain evidence="7">DSM 13941 / HLO8</strain>
    </source>
</reference>
<comment type="similarity">
    <text evidence="2">Belongs to the CobH/CbiC family.</text>
</comment>
<dbReference type="RefSeq" id="WP_012119198.1">
    <property type="nucleotide sequence ID" value="NC_009767.1"/>
</dbReference>
<sequence length="222" mass="23200">MAEFPSETLTAAKIAARSFAIIRAELEQRGFHLEAPLNAVVERIIHSTADFEFATITRASSGAVEAGVAALRCGCHVLADVQMVRAGINERRVREFGGAVHCLNDSREALSIADDDGLTRSAAGIRVAHTSGLLDGAVVAIGNAPTALYELLRLINGGARPALVIGVPVGFVHAVESKEALMARSDVHWIVTVGRKGGSTVAVAIVNALLRLAAGVDNTAVY</sequence>
<dbReference type="HOGENOM" id="CLU_084703_1_1_0"/>
<dbReference type="Pfam" id="PF02570">
    <property type="entry name" value="CbiC"/>
    <property type="match status" value="1"/>
</dbReference>
<dbReference type="KEGG" id="rca:Rcas_0642"/>
<dbReference type="AlphaFoldDB" id="A7NH20"/>
<dbReference type="OrthoDB" id="9780708at2"/>
<feature type="domain" description="Cobalamin biosynthesis precorrin-8X methylmutase CobH/CbiC" evidence="5">
    <location>
        <begin position="14"/>
        <end position="211"/>
    </location>
</feature>
<dbReference type="InterPro" id="IPR003722">
    <property type="entry name" value="Cbl_synth_CobH/CbiC"/>
</dbReference>
<evidence type="ECO:0000256" key="2">
    <source>
        <dbReference type="ARBA" id="ARBA00009774"/>
    </source>
</evidence>
<dbReference type="eggNOG" id="COG2082">
    <property type="taxonomic scope" value="Bacteria"/>
</dbReference>
<dbReference type="InterPro" id="IPR036588">
    <property type="entry name" value="CobH/CbiC_sf"/>
</dbReference>
<name>A7NH20_ROSCS</name>
<dbReference type="Proteomes" id="UP000000263">
    <property type="component" value="Chromosome"/>
</dbReference>
<dbReference type="GO" id="GO:0009236">
    <property type="term" value="P:cobalamin biosynthetic process"/>
    <property type="evidence" value="ECO:0007669"/>
    <property type="project" value="UniProtKB-UniPathway"/>
</dbReference>
<proteinExistence type="inferred from homology"/>
<keyword evidence="3" id="KW-0169">Cobalamin biosynthesis</keyword>